<evidence type="ECO:0000313" key="5">
    <source>
        <dbReference type="Proteomes" id="UP000826793"/>
    </source>
</evidence>
<evidence type="ECO:0000259" key="3">
    <source>
        <dbReference type="PROSITE" id="PS51186"/>
    </source>
</evidence>
<dbReference type="Pfam" id="PF00583">
    <property type="entry name" value="Acetyltransf_1"/>
    <property type="match status" value="1"/>
</dbReference>
<proteinExistence type="predicted"/>
<dbReference type="InterPro" id="IPR000182">
    <property type="entry name" value="GNAT_dom"/>
</dbReference>
<keyword evidence="1" id="KW-0808">Transferase</keyword>
<reference evidence="4" key="1">
    <citation type="journal article" date="2021" name="PeerJ">
        <title>Extensive microbial diversity within the chicken gut microbiome revealed by metagenomics and culture.</title>
        <authorList>
            <person name="Gilroy R."/>
            <person name="Ravi A."/>
            <person name="Getino M."/>
            <person name="Pursley I."/>
            <person name="Horton D.L."/>
            <person name="Alikhan N.F."/>
            <person name="Baker D."/>
            <person name="Gharbi K."/>
            <person name="Hall N."/>
            <person name="Watson M."/>
            <person name="Adriaenssens E.M."/>
            <person name="Foster-Nyarko E."/>
            <person name="Jarju S."/>
            <person name="Secka A."/>
            <person name="Antonio M."/>
            <person name="Oren A."/>
            <person name="Chaudhuri R.R."/>
            <person name="La Ragione R."/>
            <person name="Hildebrand F."/>
            <person name="Pallen M.J."/>
        </authorList>
    </citation>
    <scope>NUCLEOTIDE SEQUENCE</scope>
    <source>
        <strain evidence="4">CHK185-1770</strain>
    </source>
</reference>
<dbReference type="SUPFAM" id="SSF55729">
    <property type="entry name" value="Acyl-CoA N-acyltransferases (Nat)"/>
    <property type="match status" value="1"/>
</dbReference>
<sequence length="342" mass="39584">MSDITLERVETQEQIDTLCSIAQRVWHETFDALLPEGQTDYMIQKFQSDAAVKDQMAHQNYRYYLAKLGKEYGGFVGYAPWYEGKAEMYLSKVYLLPEARGQGIVRVLFNWVEQEACKEGLSKIRLTVNKRNTHAAQVYAHYGYETVEAVQTDIGSGYVMDDYVMVKHIWQPGESLQELSREQLLQLINLYSKNWLAMDGVWFQSVERKRGMEEAMFHDVEAWKRFTVTEARRIRNFLQLPEHPGLEGLAQALRYRFYANLSHYTLTMQGDALLLRVLECPVQQARTRKNMGLHPCKPAGLEEYAGFARTIDDRIQCSCVSCYPDTQEEGCACAWKFTLEQS</sequence>
<organism evidence="4 5">
    <name type="scientific">Candidatus Acutalibacter pullicola</name>
    <dbReference type="NCBI Taxonomy" id="2838417"/>
    <lineage>
        <taxon>Bacteria</taxon>
        <taxon>Bacillati</taxon>
        <taxon>Bacillota</taxon>
        <taxon>Clostridia</taxon>
        <taxon>Eubacteriales</taxon>
        <taxon>Acutalibacteraceae</taxon>
        <taxon>Acutalibacter</taxon>
    </lineage>
</organism>
<feature type="domain" description="N-acetyltransferase" evidence="3">
    <location>
        <begin position="4"/>
        <end position="170"/>
    </location>
</feature>
<keyword evidence="2" id="KW-0012">Acyltransferase</keyword>
<comment type="caution">
    <text evidence="4">The sequence shown here is derived from an EMBL/GenBank/DDBJ whole genome shotgun (WGS) entry which is preliminary data.</text>
</comment>
<evidence type="ECO:0000256" key="1">
    <source>
        <dbReference type="ARBA" id="ARBA00022679"/>
    </source>
</evidence>
<dbReference type="PROSITE" id="PS51186">
    <property type="entry name" value="GNAT"/>
    <property type="match status" value="1"/>
</dbReference>
<dbReference type="GO" id="GO:0016747">
    <property type="term" value="F:acyltransferase activity, transferring groups other than amino-acyl groups"/>
    <property type="evidence" value="ECO:0007669"/>
    <property type="project" value="InterPro"/>
</dbReference>
<dbReference type="InterPro" id="IPR016181">
    <property type="entry name" value="Acyl_CoA_acyltransferase"/>
</dbReference>
<dbReference type="CDD" id="cd04301">
    <property type="entry name" value="NAT_SF"/>
    <property type="match status" value="1"/>
</dbReference>
<dbReference type="AlphaFoldDB" id="A0A9D2MVS7"/>
<dbReference type="InterPro" id="IPR050832">
    <property type="entry name" value="Bact_Acetyltransf"/>
</dbReference>
<accession>A0A9D2MVS7</accession>
<dbReference type="EMBL" id="DWXG01000049">
    <property type="protein sequence ID" value="HJB98154.1"/>
    <property type="molecule type" value="Genomic_DNA"/>
</dbReference>
<dbReference type="PANTHER" id="PTHR43877:SF2">
    <property type="entry name" value="AMINOALKYLPHOSPHONATE N-ACETYLTRANSFERASE-RELATED"/>
    <property type="match status" value="1"/>
</dbReference>
<dbReference type="PANTHER" id="PTHR43877">
    <property type="entry name" value="AMINOALKYLPHOSPHONATE N-ACETYLTRANSFERASE-RELATED-RELATED"/>
    <property type="match status" value="1"/>
</dbReference>
<dbReference type="Proteomes" id="UP000826793">
    <property type="component" value="Unassembled WGS sequence"/>
</dbReference>
<protein>
    <submittedName>
        <fullName evidence="4">GNAT family N-acetyltransferase</fullName>
    </submittedName>
</protein>
<reference evidence="4" key="2">
    <citation type="submission" date="2021-04" db="EMBL/GenBank/DDBJ databases">
        <authorList>
            <person name="Gilroy R."/>
        </authorList>
    </citation>
    <scope>NUCLEOTIDE SEQUENCE</scope>
    <source>
        <strain evidence="4">CHK185-1770</strain>
    </source>
</reference>
<dbReference type="Pfam" id="PF19620">
    <property type="entry name" value="DUF6125"/>
    <property type="match status" value="1"/>
</dbReference>
<gene>
    <name evidence="4" type="ORF">H9710_06205</name>
</gene>
<evidence type="ECO:0000313" key="4">
    <source>
        <dbReference type="EMBL" id="HJB98154.1"/>
    </source>
</evidence>
<dbReference type="Gene3D" id="3.40.630.30">
    <property type="match status" value="1"/>
</dbReference>
<evidence type="ECO:0000256" key="2">
    <source>
        <dbReference type="ARBA" id="ARBA00023315"/>
    </source>
</evidence>
<name>A0A9D2MVS7_9FIRM</name>